<feature type="non-terminal residue" evidence="2">
    <location>
        <position position="162"/>
    </location>
</feature>
<evidence type="ECO:0008006" key="3">
    <source>
        <dbReference type="Google" id="ProtNLM"/>
    </source>
</evidence>
<evidence type="ECO:0000313" key="2">
    <source>
        <dbReference type="EMBL" id="GAG83044.1"/>
    </source>
</evidence>
<dbReference type="InterPro" id="IPR002220">
    <property type="entry name" value="DapA-like"/>
</dbReference>
<dbReference type="AlphaFoldDB" id="X1AKS1"/>
<dbReference type="EMBL" id="BART01012603">
    <property type="protein sequence ID" value="GAG83044.1"/>
    <property type="molecule type" value="Genomic_DNA"/>
</dbReference>
<dbReference type="Gene3D" id="3.20.20.70">
    <property type="entry name" value="Aldolase class I"/>
    <property type="match status" value="1"/>
</dbReference>
<organism evidence="2">
    <name type="scientific">marine sediment metagenome</name>
    <dbReference type="NCBI Taxonomy" id="412755"/>
    <lineage>
        <taxon>unclassified sequences</taxon>
        <taxon>metagenomes</taxon>
        <taxon>ecological metagenomes</taxon>
    </lineage>
</organism>
<dbReference type="CDD" id="cd00408">
    <property type="entry name" value="DHDPS-like"/>
    <property type="match status" value="1"/>
</dbReference>
<dbReference type="InterPro" id="IPR013785">
    <property type="entry name" value="Aldolase_TIM"/>
</dbReference>
<dbReference type="PANTHER" id="PTHR12128">
    <property type="entry name" value="DIHYDRODIPICOLINATE SYNTHASE"/>
    <property type="match status" value="1"/>
</dbReference>
<sequence length="162" mass="17861">MDVDFKEMRDKLGGLYVLTSTPFKANFDLDLESVRKNVRFLLDNGIRGEEGILVPGAGFGEGVYLSLEEHANLVRTILDEVDGEIPVFPGVHLNGTLEAEKYCKQLQDMGAAGIQLAPPAAYATPTDDDVVTHYKRVAEAAPELGIIAYNTHWEWGMPPDRD</sequence>
<dbReference type="GO" id="GO:0008840">
    <property type="term" value="F:4-hydroxy-tetrahydrodipicolinate synthase activity"/>
    <property type="evidence" value="ECO:0007669"/>
    <property type="project" value="TreeGrafter"/>
</dbReference>
<dbReference type="PANTHER" id="PTHR12128:SF66">
    <property type="entry name" value="4-HYDROXY-2-OXOGLUTARATE ALDOLASE, MITOCHONDRIAL"/>
    <property type="match status" value="1"/>
</dbReference>
<protein>
    <recommendedName>
        <fullName evidence="3">Dihydrodipicolinate synthase family protein</fullName>
    </recommendedName>
</protein>
<proteinExistence type="predicted"/>
<dbReference type="SUPFAM" id="SSF51569">
    <property type="entry name" value="Aldolase"/>
    <property type="match status" value="1"/>
</dbReference>
<dbReference type="Pfam" id="PF00701">
    <property type="entry name" value="DHDPS"/>
    <property type="match status" value="1"/>
</dbReference>
<gene>
    <name evidence="2" type="ORF">S01H4_26216</name>
</gene>
<comment type="caution">
    <text evidence="2">The sequence shown here is derived from an EMBL/GenBank/DDBJ whole genome shotgun (WGS) entry which is preliminary data.</text>
</comment>
<name>X1AKS1_9ZZZZ</name>
<accession>X1AKS1</accession>
<reference evidence="2" key="1">
    <citation type="journal article" date="2014" name="Front. Microbiol.">
        <title>High frequency of phylogenetically diverse reductive dehalogenase-homologous genes in deep subseafloor sedimentary metagenomes.</title>
        <authorList>
            <person name="Kawai M."/>
            <person name="Futagami T."/>
            <person name="Toyoda A."/>
            <person name="Takaki Y."/>
            <person name="Nishi S."/>
            <person name="Hori S."/>
            <person name="Arai W."/>
            <person name="Tsubouchi T."/>
            <person name="Morono Y."/>
            <person name="Uchiyama I."/>
            <person name="Ito T."/>
            <person name="Fujiyama A."/>
            <person name="Inagaki F."/>
            <person name="Takami H."/>
        </authorList>
    </citation>
    <scope>NUCLEOTIDE SEQUENCE</scope>
    <source>
        <strain evidence="2">Expedition CK06-06</strain>
    </source>
</reference>
<evidence type="ECO:0000256" key="1">
    <source>
        <dbReference type="ARBA" id="ARBA00023239"/>
    </source>
</evidence>
<keyword evidence="1" id="KW-0456">Lyase</keyword>